<dbReference type="Pfam" id="PF13579">
    <property type="entry name" value="Glyco_trans_4_4"/>
    <property type="match status" value="1"/>
</dbReference>
<evidence type="ECO:0000313" key="4">
    <source>
        <dbReference type="Proteomes" id="UP000177230"/>
    </source>
</evidence>
<name>A0A1F5R9P8_9BACT</name>
<gene>
    <name evidence="3" type="ORF">A2024_07765</name>
</gene>
<accession>A0A1F5R9P8</accession>
<dbReference type="InterPro" id="IPR028098">
    <property type="entry name" value="Glyco_trans_4-like_N"/>
</dbReference>
<feature type="domain" description="Glycosyltransferase subfamily 4-like N-terminal" evidence="2">
    <location>
        <begin position="15"/>
        <end position="200"/>
    </location>
</feature>
<dbReference type="PANTHER" id="PTHR45947">
    <property type="entry name" value="SULFOQUINOVOSYL TRANSFERASE SQD2"/>
    <property type="match status" value="1"/>
</dbReference>
<dbReference type="Pfam" id="PF00534">
    <property type="entry name" value="Glycos_transf_1"/>
    <property type="match status" value="1"/>
</dbReference>
<dbReference type="PANTHER" id="PTHR45947:SF3">
    <property type="entry name" value="SULFOQUINOVOSYL TRANSFERASE SQD2"/>
    <property type="match status" value="1"/>
</dbReference>
<comment type="caution">
    <text evidence="3">The sequence shown here is derived from an EMBL/GenBank/DDBJ whole genome shotgun (WGS) entry which is preliminary data.</text>
</comment>
<dbReference type="InterPro" id="IPR001296">
    <property type="entry name" value="Glyco_trans_1"/>
</dbReference>
<dbReference type="CDD" id="cd03794">
    <property type="entry name" value="GT4_WbuB-like"/>
    <property type="match status" value="1"/>
</dbReference>
<evidence type="ECO:0000313" key="3">
    <source>
        <dbReference type="EMBL" id="OGF11154.1"/>
    </source>
</evidence>
<protein>
    <recommendedName>
        <fullName evidence="5">Glycosyltransferase WbuB</fullName>
    </recommendedName>
</protein>
<dbReference type="InterPro" id="IPR050194">
    <property type="entry name" value="Glycosyltransferase_grp1"/>
</dbReference>
<evidence type="ECO:0000259" key="2">
    <source>
        <dbReference type="Pfam" id="PF13579"/>
    </source>
</evidence>
<evidence type="ECO:0008006" key="5">
    <source>
        <dbReference type="Google" id="ProtNLM"/>
    </source>
</evidence>
<organism evidence="3 4">
    <name type="scientific">Candidatus Edwardsbacteria bacterium GWF2_54_11</name>
    <dbReference type="NCBI Taxonomy" id="1817851"/>
    <lineage>
        <taxon>Bacteria</taxon>
        <taxon>Candidatus Edwardsiibacteriota</taxon>
    </lineage>
</organism>
<dbReference type="SUPFAM" id="SSF53756">
    <property type="entry name" value="UDP-Glycosyltransferase/glycogen phosphorylase"/>
    <property type="match status" value="1"/>
</dbReference>
<dbReference type="Proteomes" id="UP000177230">
    <property type="component" value="Unassembled WGS sequence"/>
</dbReference>
<proteinExistence type="predicted"/>
<dbReference type="Gene3D" id="3.40.50.2000">
    <property type="entry name" value="Glycogen Phosphorylase B"/>
    <property type="match status" value="2"/>
</dbReference>
<evidence type="ECO:0000259" key="1">
    <source>
        <dbReference type="Pfam" id="PF00534"/>
    </source>
</evidence>
<dbReference type="EMBL" id="MFFM01000037">
    <property type="protein sequence ID" value="OGF11154.1"/>
    <property type="molecule type" value="Genomic_DNA"/>
</dbReference>
<dbReference type="GO" id="GO:0016758">
    <property type="term" value="F:hexosyltransferase activity"/>
    <property type="evidence" value="ECO:0007669"/>
    <property type="project" value="TreeGrafter"/>
</dbReference>
<reference evidence="3 4" key="1">
    <citation type="journal article" date="2016" name="Nat. Commun.">
        <title>Thousands of microbial genomes shed light on interconnected biogeochemical processes in an aquifer system.</title>
        <authorList>
            <person name="Anantharaman K."/>
            <person name="Brown C.T."/>
            <person name="Hug L.A."/>
            <person name="Sharon I."/>
            <person name="Castelle C.J."/>
            <person name="Probst A.J."/>
            <person name="Thomas B.C."/>
            <person name="Singh A."/>
            <person name="Wilkins M.J."/>
            <person name="Karaoz U."/>
            <person name="Brodie E.L."/>
            <person name="Williams K.H."/>
            <person name="Hubbard S.S."/>
            <person name="Banfield J.F."/>
        </authorList>
    </citation>
    <scope>NUCLEOTIDE SEQUENCE [LARGE SCALE GENOMIC DNA]</scope>
</reference>
<dbReference type="AlphaFoldDB" id="A0A1F5R9P8"/>
<feature type="domain" description="Glycosyl transferase family 1" evidence="1">
    <location>
        <begin position="223"/>
        <end position="382"/>
    </location>
</feature>
<sequence length="412" mass="46246">MKFLILTQYYPPEVGAPQVRLQAMIRELVAKGHQVEVVTAIPNHPLGRYFPGYKSRMYSWEISQGIKIHRTWIYPAIGAGLKRIFNYLSFTLSSFWGMMKAGRPDLVWVESPPLFLGWTAMVYSCFRRVPFIFNIADLWPDSIIDLGLMRNGLAARMLYMAERAIYNRAKYVIAVTQGIRDRLINSKGLPARKILYLPNGVDTEMFRPSPVDMQLAADLGLAGKDIILYSGTLGFAQGLGSVLEAFQIIRDSHRQMVLLMVGSGSERNKLQQMAQERNLDNVRFLDPVPPEMINKYLSISLAGLVCLKDLELFRGARPSKMFPIMSCGKPVIFCGRGEGARLVHDSKGGVVVSPEDPTALAKAIADLAGDGETSKQMGLNGRDYALKYLSWKRIVGEWLNQLESRQNDGNYE</sequence>